<dbReference type="GO" id="GO:0003857">
    <property type="term" value="F:(3S)-3-hydroxyacyl-CoA dehydrogenase (NAD+) activity"/>
    <property type="evidence" value="ECO:0007669"/>
    <property type="project" value="UniProtKB-EC"/>
</dbReference>
<accession>X7F189</accession>
<comment type="catalytic activity">
    <reaction evidence="4">
        <text>a (3S)-3-hydroxyacyl-CoA + NAD(+) = a 3-oxoacyl-CoA + NADH + H(+)</text>
        <dbReference type="Rhea" id="RHEA:22432"/>
        <dbReference type="ChEBI" id="CHEBI:15378"/>
        <dbReference type="ChEBI" id="CHEBI:57318"/>
        <dbReference type="ChEBI" id="CHEBI:57540"/>
        <dbReference type="ChEBI" id="CHEBI:57945"/>
        <dbReference type="ChEBI" id="CHEBI:90726"/>
        <dbReference type="EC" id="1.1.1.35"/>
    </reaction>
</comment>
<dbReference type="STRING" id="1449351.RISW2_20735"/>
<dbReference type="GO" id="GO:0070403">
    <property type="term" value="F:NAD+ binding"/>
    <property type="evidence" value="ECO:0007669"/>
    <property type="project" value="InterPro"/>
</dbReference>
<evidence type="ECO:0000256" key="3">
    <source>
        <dbReference type="ARBA" id="ARBA00023268"/>
    </source>
</evidence>
<dbReference type="Pfam" id="PF02737">
    <property type="entry name" value="3HCDH_N"/>
    <property type="match status" value="2"/>
</dbReference>
<evidence type="ECO:0000313" key="6">
    <source>
        <dbReference type="EMBL" id="ETX26677.1"/>
    </source>
</evidence>
<comment type="caution">
    <text evidence="6">The sequence shown here is derived from an EMBL/GenBank/DDBJ whole genome shotgun (WGS) entry which is preliminary data.</text>
</comment>
<feature type="domain" description="3-hydroxyacyl-CoA dehydrogenase NAD binding" evidence="5">
    <location>
        <begin position="409"/>
        <end position="455"/>
    </location>
</feature>
<keyword evidence="1" id="KW-0413">Isomerase</keyword>
<dbReference type="AlphaFoldDB" id="X7F189"/>
<keyword evidence="3" id="KW-0511">Multifunctional enzyme</keyword>
<dbReference type="InterPro" id="IPR006176">
    <property type="entry name" value="3-OHacyl-CoA_DH_NAD-bd"/>
</dbReference>
<dbReference type="InterPro" id="IPR036291">
    <property type="entry name" value="NAD(P)-bd_dom_sf"/>
</dbReference>
<dbReference type="Gene3D" id="3.40.50.720">
    <property type="entry name" value="NAD(P)-binding Rossmann-like Domain"/>
    <property type="match status" value="2"/>
</dbReference>
<dbReference type="SUPFAM" id="SSF51735">
    <property type="entry name" value="NAD(P)-binding Rossmann-fold domains"/>
    <property type="match status" value="1"/>
</dbReference>
<dbReference type="InterPro" id="IPR008927">
    <property type="entry name" value="6-PGluconate_DH-like_C_sf"/>
</dbReference>
<dbReference type="Pfam" id="PF00378">
    <property type="entry name" value="ECH_1"/>
    <property type="match status" value="1"/>
</dbReference>
<reference evidence="6 7" key="1">
    <citation type="submission" date="2014-01" db="EMBL/GenBank/DDBJ databases">
        <title>Roseivivax isoporae LMG 25204 Genome Sequencing.</title>
        <authorList>
            <person name="Lai Q."/>
            <person name="Li G."/>
            <person name="Shao Z."/>
        </authorList>
    </citation>
    <scope>NUCLEOTIDE SEQUENCE [LARGE SCALE GENOMIC DNA]</scope>
    <source>
        <strain evidence="6 7">LMG 25204</strain>
    </source>
</reference>
<dbReference type="GO" id="GO:0016829">
    <property type="term" value="F:lyase activity"/>
    <property type="evidence" value="ECO:0007669"/>
    <property type="project" value="UniProtKB-KW"/>
</dbReference>
<proteinExistence type="predicted"/>
<dbReference type="PATRIC" id="fig|1449351.3.peg.4417"/>
<keyword evidence="7" id="KW-1185">Reference proteome</keyword>
<organism evidence="6 7">
    <name type="scientific">Roseivivax isoporae LMG 25204</name>
    <dbReference type="NCBI Taxonomy" id="1449351"/>
    <lineage>
        <taxon>Bacteria</taxon>
        <taxon>Pseudomonadati</taxon>
        <taxon>Pseudomonadota</taxon>
        <taxon>Alphaproteobacteria</taxon>
        <taxon>Rhodobacterales</taxon>
        <taxon>Roseobacteraceae</taxon>
        <taxon>Roseivivax</taxon>
    </lineage>
</organism>
<dbReference type="SUPFAM" id="SSF48179">
    <property type="entry name" value="6-phosphogluconate dehydrogenase C-terminal domain-like"/>
    <property type="match status" value="2"/>
</dbReference>
<dbReference type="Gene3D" id="3.90.226.10">
    <property type="entry name" value="2-enoyl-CoA Hydratase, Chain A, domain 1"/>
    <property type="match status" value="1"/>
</dbReference>
<evidence type="ECO:0000256" key="1">
    <source>
        <dbReference type="ARBA" id="ARBA00023235"/>
    </source>
</evidence>
<sequence length="665" mass="68063">MDGQITGPVSLSVMDGVGVIDIDAPPCNVLTPELRAALLDALAAAEGDPDLRALVLSGGATGFPPGADVREYDAAPRDPSQGALCARLACFPRPVVAALSGAIFGGGIALALAAHHRVAAAEARLSFPEVRLGLVPGGGATQLLPRLLGAGPALDLMLSGRTLRAADPALAPLFDAVTTGEPRAAAIALARRLAAAGAGPRPTATLRPGMGDGVAYQRAIAARRARLSGTTAAAAARIVDAVEAAQILPIEAGLAFEAEAAEESRRSDVSVALRHVFAAEQRAPRLAACGRPPAADIGSLAILGGGLLAAHLAIAALDRGLAVRWGTRRPDILREGMVRVRAHYDRLVSEGLLAEARAAERLDRLALGDSAAMAEGADFVIHAARGQGDVPVPARIVRAVAFPGWVERIGLRFAAPATRHPLVEVIEGPAASAADVDAALALARALGKVAVRVVSDGLSASGRLTAALHRAADGLVDAGQAPADVDAALRAWGWARPSFELRDVTGLDGVPAGTRPEGAVNWSALLSGAGRHGRADGTGGFYDWTGATPVPAPAAQALIDAARPPAPPLPPEAISGLMLAALANEGARMLEEGMVTEALEIDAAAVLGCDFPRHRGGPMKAADLAGLFGLRRALDGFDHPDRAFWAPHPLWAMHVREGTRFCDPA</sequence>
<evidence type="ECO:0000313" key="7">
    <source>
        <dbReference type="Proteomes" id="UP000023430"/>
    </source>
</evidence>
<protein>
    <recommendedName>
        <fullName evidence="5">3-hydroxyacyl-CoA dehydrogenase NAD binding domain-containing protein</fullName>
    </recommendedName>
</protein>
<evidence type="ECO:0000259" key="5">
    <source>
        <dbReference type="Pfam" id="PF02737"/>
    </source>
</evidence>
<dbReference type="EMBL" id="JAME01000065">
    <property type="protein sequence ID" value="ETX26677.1"/>
    <property type="molecule type" value="Genomic_DNA"/>
</dbReference>
<dbReference type="Proteomes" id="UP000023430">
    <property type="component" value="Unassembled WGS sequence"/>
</dbReference>
<keyword evidence="2" id="KW-0456">Lyase</keyword>
<name>X7F189_9RHOB</name>
<evidence type="ECO:0000256" key="4">
    <source>
        <dbReference type="ARBA" id="ARBA00049556"/>
    </source>
</evidence>
<dbReference type="SUPFAM" id="SSF52096">
    <property type="entry name" value="ClpP/crotonase"/>
    <property type="match status" value="1"/>
</dbReference>
<dbReference type="CDD" id="cd06558">
    <property type="entry name" value="crotonase-like"/>
    <property type="match status" value="1"/>
</dbReference>
<gene>
    <name evidence="6" type="ORF">RISW2_20735</name>
</gene>
<dbReference type="Gene3D" id="1.10.1040.50">
    <property type="match status" value="1"/>
</dbReference>
<dbReference type="GO" id="GO:0016853">
    <property type="term" value="F:isomerase activity"/>
    <property type="evidence" value="ECO:0007669"/>
    <property type="project" value="UniProtKB-KW"/>
</dbReference>
<feature type="domain" description="3-hydroxyacyl-CoA dehydrogenase NAD binding" evidence="5">
    <location>
        <begin position="300"/>
        <end position="384"/>
    </location>
</feature>
<dbReference type="PANTHER" id="PTHR23309">
    <property type="entry name" value="3-HYDROXYACYL-COA DEHYROGENASE"/>
    <property type="match status" value="1"/>
</dbReference>
<dbReference type="GO" id="GO:0006631">
    <property type="term" value="P:fatty acid metabolic process"/>
    <property type="evidence" value="ECO:0007669"/>
    <property type="project" value="InterPro"/>
</dbReference>
<evidence type="ECO:0000256" key="2">
    <source>
        <dbReference type="ARBA" id="ARBA00023239"/>
    </source>
</evidence>
<dbReference type="RefSeq" id="WP_043775093.1">
    <property type="nucleotide sequence ID" value="NZ_JAME01000065.1"/>
</dbReference>
<dbReference type="InterPro" id="IPR001753">
    <property type="entry name" value="Enoyl-CoA_hydra/iso"/>
</dbReference>
<dbReference type="InterPro" id="IPR029045">
    <property type="entry name" value="ClpP/crotonase-like_dom_sf"/>
</dbReference>
<dbReference type="eggNOG" id="COG1024">
    <property type="taxonomic scope" value="Bacteria"/>
</dbReference>